<dbReference type="RefSeq" id="WP_000094808.1">
    <property type="nucleotide sequence ID" value="NZ_AP026099.1"/>
</dbReference>
<protein>
    <submittedName>
        <fullName evidence="1">Phage virion morphogenesis protein</fullName>
    </submittedName>
</protein>
<dbReference type="NCBIfam" id="TIGR01635">
    <property type="entry name" value="tail_comp_S"/>
    <property type="match status" value="1"/>
</dbReference>
<dbReference type="AlphaFoldDB" id="A0A066RG57"/>
<dbReference type="Proteomes" id="UP000517067">
    <property type="component" value="Unassembled WGS sequence"/>
</dbReference>
<dbReference type="InterPro" id="IPR006522">
    <property type="entry name" value="Phage_virion_morphogenesis"/>
</dbReference>
<organism evidence="1 2">
    <name type="scientific">Escherichia coli</name>
    <dbReference type="NCBI Taxonomy" id="562"/>
    <lineage>
        <taxon>Bacteria</taxon>
        <taxon>Pseudomonadati</taxon>
        <taxon>Pseudomonadota</taxon>
        <taxon>Gammaproteobacteria</taxon>
        <taxon>Enterobacterales</taxon>
        <taxon>Enterobacteriaceae</taxon>
        <taxon>Escherichia</taxon>
    </lineage>
</organism>
<accession>A0A066RG57</accession>
<evidence type="ECO:0000313" key="2">
    <source>
        <dbReference type="Proteomes" id="UP000517067"/>
    </source>
</evidence>
<comment type="caution">
    <text evidence="1">The sequence shown here is derived from an EMBL/GenBank/DDBJ whole genome shotgun (WGS) entry which is preliminary data.</text>
</comment>
<name>A0A066RG57_ECOLX</name>
<gene>
    <name evidence="1" type="ORF">G4A47_25660</name>
</gene>
<reference evidence="1 2" key="1">
    <citation type="journal article" date="2020" name="J. Appl. Microbiol.">
        <title>Genetic characterization of Shigatoxigenic and enteropathogenic Escherichia coli O80:H2 from diarrheic and septicemic calves and relatedness to human Shigatoxigenic E. coli O80:H2.</title>
        <authorList>
            <person name="Habets A."/>
            <person name="Crombe F."/>
            <person name="Nakamura K."/>
            <person name="Guerin V."/>
            <person name="De Rauw K."/>
            <person name="Pierard D."/>
            <person name="Saulmont M."/>
            <person name="Hayashi T."/>
            <person name="Mainil J.G."/>
            <person name="Thiry D."/>
        </authorList>
    </citation>
    <scope>NUCLEOTIDE SEQUENCE [LARGE SCALE GENOMIC DNA]</scope>
    <source>
        <strain evidence="1 2">EH3307</strain>
    </source>
</reference>
<sequence length="157" mass="17559">MSSIDAAVVVDVTRLQRVFARLQFVGGGKDLARSVAASLLSSSEMAFEQEKEPDGERWHDWSDPYRKWRTRKGYMPGKILTLNGDLARRLTTDYGDTWALIGSNEPYAAIHQWGGLPGMPPGPAAIGARPYMGFDQVAEQEIMDEIRKRFKKATETP</sequence>
<proteinExistence type="predicted"/>
<dbReference type="Pfam" id="PF05069">
    <property type="entry name" value="Phage_tail_S"/>
    <property type="match status" value="1"/>
</dbReference>
<evidence type="ECO:0000313" key="1">
    <source>
        <dbReference type="EMBL" id="NYP88466.1"/>
    </source>
</evidence>
<dbReference type="EMBL" id="JABUPU010000076">
    <property type="protein sequence ID" value="NYP88466.1"/>
    <property type="molecule type" value="Genomic_DNA"/>
</dbReference>